<evidence type="ECO:0000256" key="5">
    <source>
        <dbReference type="ARBA" id="ARBA00023136"/>
    </source>
</evidence>
<feature type="transmembrane region" description="Helical" evidence="6">
    <location>
        <begin position="57"/>
        <end position="75"/>
    </location>
</feature>
<dbReference type="GO" id="GO:0005886">
    <property type="term" value="C:plasma membrane"/>
    <property type="evidence" value="ECO:0007669"/>
    <property type="project" value="UniProtKB-SubCell"/>
</dbReference>
<evidence type="ECO:0000313" key="7">
    <source>
        <dbReference type="EMBL" id="AVZ77440.1"/>
    </source>
</evidence>
<dbReference type="OrthoDB" id="3480455at2"/>
<feature type="transmembrane region" description="Helical" evidence="6">
    <location>
        <begin position="306"/>
        <end position="324"/>
    </location>
</feature>
<evidence type="ECO:0000256" key="3">
    <source>
        <dbReference type="ARBA" id="ARBA00022692"/>
    </source>
</evidence>
<sequence length="325" mass="33973">MPETLPLRRQPPTRLRRLPVRQIICLVPFALVALWAANNWSLVASGVSRLGGADIGWLLMGAATTGMCWVAASCVRQGTVVERLPVARLLASQFAAGAANHLLPAGLGAHVVTLRFMRGCGIPLDRSTAALALYSLVEAVARIGLLLALVLAFPDALRLNELVPPGRAVLTALVVTVAVIAVAAITLAAIPRLRRFIAGFLRTALTDARALHKRPSRALALWGGALAFPLLQAGVLVCVALALGLPVWWPHIVVAYLAASIAAGFIPAPGGIGSVEPALAVALVMVGAPLVVATATVLGFRFLTVWLPLLPGVAVLAALVRWRVL</sequence>
<feature type="transmembrane region" description="Helical" evidence="6">
    <location>
        <begin position="20"/>
        <end position="37"/>
    </location>
</feature>
<keyword evidence="4 6" id="KW-1133">Transmembrane helix</keyword>
<evidence type="ECO:0000256" key="4">
    <source>
        <dbReference type="ARBA" id="ARBA00022989"/>
    </source>
</evidence>
<keyword evidence="5 6" id="KW-0472">Membrane</keyword>
<organism evidence="7 8">
    <name type="scientific">Streptomyces lunaelactis</name>
    <dbReference type="NCBI Taxonomy" id="1535768"/>
    <lineage>
        <taxon>Bacteria</taxon>
        <taxon>Bacillati</taxon>
        <taxon>Actinomycetota</taxon>
        <taxon>Actinomycetes</taxon>
        <taxon>Kitasatosporales</taxon>
        <taxon>Streptomycetaceae</taxon>
        <taxon>Streptomyces</taxon>
    </lineage>
</organism>
<feature type="transmembrane region" description="Helical" evidence="6">
    <location>
        <begin position="219"/>
        <end position="242"/>
    </location>
</feature>
<proteinExistence type="predicted"/>
<evidence type="ECO:0000256" key="1">
    <source>
        <dbReference type="ARBA" id="ARBA00004651"/>
    </source>
</evidence>
<dbReference type="InterPro" id="IPR022791">
    <property type="entry name" value="L-PG_synthase/AglD"/>
</dbReference>
<evidence type="ECO:0000256" key="2">
    <source>
        <dbReference type="ARBA" id="ARBA00022475"/>
    </source>
</evidence>
<gene>
    <name evidence="7" type="ORF">SLUN_13930</name>
</gene>
<dbReference type="EMBL" id="CP026304">
    <property type="protein sequence ID" value="AVZ77440.1"/>
    <property type="molecule type" value="Genomic_DNA"/>
</dbReference>
<dbReference type="PANTHER" id="PTHR39087:SF2">
    <property type="entry name" value="UPF0104 MEMBRANE PROTEIN MJ1595"/>
    <property type="match status" value="1"/>
</dbReference>
<dbReference type="Pfam" id="PF03706">
    <property type="entry name" value="LPG_synthase_TM"/>
    <property type="match status" value="1"/>
</dbReference>
<evidence type="ECO:0000313" key="8">
    <source>
        <dbReference type="Proteomes" id="UP000244201"/>
    </source>
</evidence>
<dbReference type="Proteomes" id="UP000244201">
    <property type="component" value="Chromosome"/>
</dbReference>
<keyword evidence="3 6" id="KW-0812">Transmembrane</keyword>
<feature type="transmembrane region" description="Helical" evidence="6">
    <location>
        <begin position="131"/>
        <end position="153"/>
    </location>
</feature>
<accession>A0A2R4TE95</accession>
<dbReference type="KEGG" id="slk:SLUN_13930"/>
<reference evidence="7 8" key="1">
    <citation type="submission" date="2018-01" db="EMBL/GenBank/DDBJ databases">
        <title>Complete genome sequence of Streptomyces lunaelactis MM109T, a Ferroverdin A producer isolated from cave moonmilk deposits.</title>
        <authorList>
            <person name="Naome A."/>
            <person name="Martinet L."/>
            <person name="Maciejewska M."/>
            <person name="Anderssen S."/>
            <person name="Adam D."/>
            <person name="Tenconi E."/>
            <person name="Deflandre B."/>
            <person name="Arguelles-Arias A."/>
            <person name="Calusinska M."/>
            <person name="Copieters W."/>
            <person name="Karim L."/>
            <person name="Hanikenne M."/>
            <person name="Baurain D."/>
            <person name="van Wezel G."/>
            <person name="Smargiasso N."/>
            <person name="de Pauw E."/>
            <person name="Delfosse P."/>
            <person name="Rigali S."/>
        </authorList>
    </citation>
    <scope>NUCLEOTIDE SEQUENCE [LARGE SCALE GENOMIC DNA]</scope>
    <source>
        <strain evidence="7 8">MM109</strain>
    </source>
</reference>
<keyword evidence="8" id="KW-1185">Reference proteome</keyword>
<dbReference type="PANTHER" id="PTHR39087">
    <property type="entry name" value="UPF0104 MEMBRANE PROTEIN MJ1595"/>
    <property type="match status" value="1"/>
</dbReference>
<dbReference type="RefSeq" id="WP_108154733.1">
    <property type="nucleotide sequence ID" value="NZ_CP026304.1"/>
</dbReference>
<protein>
    <submittedName>
        <fullName evidence="7">TIGR00374 family protein</fullName>
    </submittedName>
</protein>
<keyword evidence="2" id="KW-1003">Cell membrane</keyword>
<name>A0A2R4TE95_9ACTN</name>
<dbReference type="AlphaFoldDB" id="A0A2R4TE95"/>
<evidence type="ECO:0000256" key="6">
    <source>
        <dbReference type="SAM" id="Phobius"/>
    </source>
</evidence>
<feature type="transmembrane region" description="Helical" evidence="6">
    <location>
        <begin position="248"/>
        <end position="266"/>
    </location>
</feature>
<feature type="transmembrane region" description="Helical" evidence="6">
    <location>
        <begin position="278"/>
        <end position="300"/>
    </location>
</feature>
<dbReference type="GeneID" id="55656365"/>
<feature type="transmembrane region" description="Helical" evidence="6">
    <location>
        <begin position="168"/>
        <end position="190"/>
    </location>
</feature>
<comment type="subcellular location">
    <subcellularLocation>
        <location evidence="1">Cell membrane</location>
        <topology evidence="1">Multi-pass membrane protein</topology>
    </subcellularLocation>
</comment>